<dbReference type="Proteomes" id="UP000218334">
    <property type="component" value="Unassembled WGS sequence"/>
</dbReference>
<feature type="transmembrane region" description="Helical" evidence="1">
    <location>
        <begin position="52"/>
        <end position="69"/>
    </location>
</feature>
<feature type="transmembrane region" description="Helical" evidence="1">
    <location>
        <begin position="89"/>
        <end position="117"/>
    </location>
</feature>
<accession>A0A2H3BHU3</accession>
<keyword evidence="1" id="KW-0472">Membrane</keyword>
<organism evidence="3 4">
    <name type="scientific">Armillaria solidipes</name>
    <dbReference type="NCBI Taxonomy" id="1076256"/>
    <lineage>
        <taxon>Eukaryota</taxon>
        <taxon>Fungi</taxon>
        <taxon>Dikarya</taxon>
        <taxon>Basidiomycota</taxon>
        <taxon>Agaricomycotina</taxon>
        <taxon>Agaricomycetes</taxon>
        <taxon>Agaricomycetidae</taxon>
        <taxon>Agaricales</taxon>
        <taxon>Marasmiineae</taxon>
        <taxon>Physalacriaceae</taxon>
        <taxon>Armillaria</taxon>
    </lineage>
</organism>
<gene>
    <name evidence="3" type="ORF">ARMSODRAFT_911988</name>
</gene>
<keyword evidence="1" id="KW-0812">Transmembrane</keyword>
<feature type="transmembrane region" description="Helical" evidence="1">
    <location>
        <begin position="242"/>
        <end position="261"/>
    </location>
</feature>
<keyword evidence="1" id="KW-1133">Transmembrane helix</keyword>
<evidence type="ECO:0000259" key="2">
    <source>
        <dbReference type="Pfam" id="PF20151"/>
    </source>
</evidence>
<dbReference type="Pfam" id="PF20151">
    <property type="entry name" value="DUF6533"/>
    <property type="match status" value="1"/>
</dbReference>
<feature type="domain" description="DUF6533" evidence="2">
    <location>
        <begin position="18"/>
        <end position="62"/>
    </location>
</feature>
<evidence type="ECO:0000256" key="1">
    <source>
        <dbReference type="SAM" id="Phobius"/>
    </source>
</evidence>
<proteinExistence type="predicted"/>
<evidence type="ECO:0000313" key="4">
    <source>
        <dbReference type="Proteomes" id="UP000218334"/>
    </source>
</evidence>
<keyword evidence="4" id="KW-1185">Reference proteome</keyword>
<feature type="transmembrane region" description="Helical" evidence="1">
    <location>
        <begin position="170"/>
        <end position="192"/>
    </location>
</feature>
<dbReference type="EMBL" id="KZ293426">
    <property type="protein sequence ID" value="PBK70451.1"/>
    <property type="molecule type" value="Genomic_DNA"/>
</dbReference>
<dbReference type="InterPro" id="IPR045340">
    <property type="entry name" value="DUF6533"/>
</dbReference>
<sequence>MDAQEYTTVAFNVYASRYASIAGYVLMLYDHILTFDEEVRFIWAAPWTLPKALFLIIRYFVPAFVLIHLCRKLLQDQSTDIQRFDVCKVWFNVSASMGIITIAIGNFLALMHIWNLWERDGRLMILTSCLFVATQIANIICLTFSLVHITESVYFNSTFSTCMLTDRHSAGIIWAPGVAFEAVIFSALFWNALSRPRYLEDDFTKILYRDGFAYILVVFVLRLMNLILSFVAPVRRRPLGPLYVLTALFSSLIFLGIFFIWCSTTMTVTRLVLNVAGMAEKRALHMFQIELTQFEYTDEDSEP</sequence>
<reference evidence="4" key="1">
    <citation type="journal article" date="2017" name="Nat. Ecol. Evol.">
        <title>Genome expansion and lineage-specific genetic innovations in the forest pathogenic fungi Armillaria.</title>
        <authorList>
            <person name="Sipos G."/>
            <person name="Prasanna A.N."/>
            <person name="Walter M.C."/>
            <person name="O'Connor E."/>
            <person name="Balint B."/>
            <person name="Krizsan K."/>
            <person name="Kiss B."/>
            <person name="Hess J."/>
            <person name="Varga T."/>
            <person name="Slot J."/>
            <person name="Riley R."/>
            <person name="Boka B."/>
            <person name="Rigling D."/>
            <person name="Barry K."/>
            <person name="Lee J."/>
            <person name="Mihaltcheva S."/>
            <person name="LaButti K."/>
            <person name="Lipzen A."/>
            <person name="Waldron R."/>
            <person name="Moloney N.M."/>
            <person name="Sperisen C."/>
            <person name="Kredics L."/>
            <person name="Vagvoelgyi C."/>
            <person name="Patrignani A."/>
            <person name="Fitzpatrick D."/>
            <person name="Nagy I."/>
            <person name="Doyle S."/>
            <person name="Anderson J.B."/>
            <person name="Grigoriev I.V."/>
            <person name="Gueldener U."/>
            <person name="Muensterkoetter M."/>
            <person name="Nagy L.G."/>
        </authorList>
    </citation>
    <scope>NUCLEOTIDE SEQUENCE [LARGE SCALE GENOMIC DNA]</scope>
    <source>
        <strain evidence="4">28-4</strain>
    </source>
</reference>
<evidence type="ECO:0000313" key="3">
    <source>
        <dbReference type="EMBL" id="PBK70451.1"/>
    </source>
</evidence>
<feature type="transmembrane region" description="Helical" evidence="1">
    <location>
        <begin position="212"/>
        <end position="230"/>
    </location>
</feature>
<feature type="transmembrane region" description="Helical" evidence="1">
    <location>
        <begin position="123"/>
        <end position="149"/>
    </location>
</feature>
<dbReference type="AlphaFoldDB" id="A0A2H3BHU3"/>
<protein>
    <recommendedName>
        <fullName evidence="2">DUF6533 domain-containing protein</fullName>
    </recommendedName>
</protein>
<name>A0A2H3BHU3_9AGAR</name>